<feature type="region of interest" description="Disordered" evidence="1">
    <location>
        <begin position="67"/>
        <end position="86"/>
    </location>
</feature>
<evidence type="ECO:0000313" key="2">
    <source>
        <dbReference type="EMBL" id="KAJ0190567.1"/>
    </source>
</evidence>
<organism evidence="2 3">
    <name type="scientific">Lactuca sativa</name>
    <name type="common">Garden lettuce</name>
    <dbReference type="NCBI Taxonomy" id="4236"/>
    <lineage>
        <taxon>Eukaryota</taxon>
        <taxon>Viridiplantae</taxon>
        <taxon>Streptophyta</taxon>
        <taxon>Embryophyta</taxon>
        <taxon>Tracheophyta</taxon>
        <taxon>Spermatophyta</taxon>
        <taxon>Magnoliopsida</taxon>
        <taxon>eudicotyledons</taxon>
        <taxon>Gunneridae</taxon>
        <taxon>Pentapetalae</taxon>
        <taxon>asterids</taxon>
        <taxon>campanulids</taxon>
        <taxon>Asterales</taxon>
        <taxon>Asteraceae</taxon>
        <taxon>Cichorioideae</taxon>
        <taxon>Cichorieae</taxon>
        <taxon>Lactucinae</taxon>
        <taxon>Lactuca</taxon>
    </lineage>
</organism>
<proteinExistence type="predicted"/>
<comment type="caution">
    <text evidence="2">The sequence shown here is derived from an EMBL/GenBank/DDBJ whole genome shotgun (WGS) entry which is preliminary data.</text>
</comment>
<dbReference type="Proteomes" id="UP000235145">
    <property type="component" value="Unassembled WGS sequence"/>
</dbReference>
<gene>
    <name evidence="2" type="ORF">LSAT_V11C800415820</name>
</gene>
<evidence type="ECO:0000256" key="1">
    <source>
        <dbReference type="SAM" id="MobiDB-lite"/>
    </source>
</evidence>
<feature type="compositionally biased region" description="Basic and acidic residues" evidence="1">
    <location>
        <begin position="76"/>
        <end position="86"/>
    </location>
</feature>
<name>A0A9R1UMT5_LACSA</name>
<evidence type="ECO:0000313" key="3">
    <source>
        <dbReference type="Proteomes" id="UP000235145"/>
    </source>
</evidence>
<dbReference type="AlphaFoldDB" id="A0A9R1UMT5"/>
<protein>
    <submittedName>
        <fullName evidence="2">Uncharacterized protein</fullName>
    </submittedName>
</protein>
<reference evidence="2 3" key="1">
    <citation type="journal article" date="2017" name="Nat. Commun.">
        <title>Genome assembly with in vitro proximity ligation data and whole-genome triplication in lettuce.</title>
        <authorList>
            <person name="Reyes-Chin-Wo S."/>
            <person name="Wang Z."/>
            <person name="Yang X."/>
            <person name="Kozik A."/>
            <person name="Arikit S."/>
            <person name="Song C."/>
            <person name="Xia L."/>
            <person name="Froenicke L."/>
            <person name="Lavelle D.O."/>
            <person name="Truco M.J."/>
            <person name="Xia R."/>
            <person name="Zhu S."/>
            <person name="Xu C."/>
            <person name="Xu H."/>
            <person name="Xu X."/>
            <person name="Cox K."/>
            <person name="Korf I."/>
            <person name="Meyers B.C."/>
            <person name="Michelmore R.W."/>
        </authorList>
    </citation>
    <scope>NUCLEOTIDE SEQUENCE [LARGE SCALE GENOMIC DNA]</scope>
    <source>
        <strain evidence="3">cv. Salinas</strain>
        <tissue evidence="2">Seedlings</tissue>
    </source>
</reference>
<accession>A0A9R1UMT5</accession>
<dbReference type="EMBL" id="NBSK02000008">
    <property type="protein sequence ID" value="KAJ0190567.1"/>
    <property type="molecule type" value="Genomic_DNA"/>
</dbReference>
<keyword evidence="3" id="KW-1185">Reference proteome</keyword>
<sequence length="152" mass="16267">MSKGSANSGSSAPQAMAGFAYVGPISTMKTTVGEGSYENKARVSFSDKQTGSYVRATATEKASAGDFQWQNGKSGTRSEYKESSTVRVGDKSGYTEVYNEQRVRNVSFNNNNGSSKSVITYDNGDGGKYGGYGYGYGDGYDSDYFPLKMIGE</sequence>